<dbReference type="PANTHER" id="PTHR46159">
    <property type="entry name" value="PROTEIN TESMIN/TSO1-LIKE CXC 2"/>
    <property type="match status" value="1"/>
</dbReference>
<reference evidence="6" key="1">
    <citation type="journal article" date="2016" name="Nat. Genet.">
        <title>The genome sequences of Arachis duranensis and Arachis ipaensis, the diploid ancestors of cultivated peanut.</title>
        <authorList>
            <person name="Bertioli D.J."/>
            <person name="Cannon S.B."/>
            <person name="Froenicke L."/>
            <person name="Huang G."/>
            <person name="Farmer A.D."/>
            <person name="Cannon E.K."/>
            <person name="Liu X."/>
            <person name="Gao D."/>
            <person name="Clevenger J."/>
            <person name="Dash S."/>
            <person name="Ren L."/>
            <person name="Moretzsohn M.C."/>
            <person name="Shirasawa K."/>
            <person name="Huang W."/>
            <person name="Vidigal B."/>
            <person name="Abernathy B."/>
            <person name="Chu Y."/>
            <person name="Niederhuth C.E."/>
            <person name="Umale P."/>
            <person name="Araujo A.C."/>
            <person name="Kozik A."/>
            <person name="Kim K.D."/>
            <person name="Burow M.D."/>
            <person name="Varshney R.K."/>
            <person name="Wang X."/>
            <person name="Zhang X."/>
            <person name="Barkley N."/>
            <person name="Guimaraes P.M."/>
            <person name="Isobe S."/>
            <person name="Guo B."/>
            <person name="Liao B."/>
            <person name="Stalker H.T."/>
            <person name="Schmitz R.J."/>
            <person name="Scheffler B.E."/>
            <person name="Leal-Bertioli S.C."/>
            <person name="Xun X."/>
            <person name="Jackson S.A."/>
            <person name="Michelmore R."/>
            <person name="Ozias-Akins P."/>
        </authorList>
    </citation>
    <scope>NUCLEOTIDE SEQUENCE [LARGE SCALE GENOMIC DNA]</scope>
    <source>
        <strain evidence="6">cv. V14167</strain>
    </source>
</reference>
<evidence type="ECO:0000259" key="5">
    <source>
        <dbReference type="PROSITE" id="PS51634"/>
    </source>
</evidence>
<feature type="compositionally biased region" description="Basic and acidic residues" evidence="4">
    <location>
        <begin position="375"/>
        <end position="389"/>
    </location>
</feature>
<feature type="domain" description="CRC" evidence="5">
    <location>
        <begin position="406"/>
        <end position="536"/>
    </location>
</feature>
<dbReference type="AlphaFoldDB" id="A0A6P5MSS9"/>
<dbReference type="Pfam" id="PF03638">
    <property type="entry name" value="TCR"/>
    <property type="match status" value="3"/>
</dbReference>
<feature type="domain" description="CRC" evidence="5">
    <location>
        <begin position="266"/>
        <end position="329"/>
    </location>
</feature>
<dbReference type="RefSeq" id="XP_020985888.1">
    <property type="nucleotide sequence ID" value="XM_021130229.2"/>
</dbReference>
<organism evidence="6 7">
    <name type="scientific">Arachis duranensis</name>
    <name type="common">Wild peanut</name>
    <dbReference type="NCBI Taxonomy" id="130453"/>
    <lineage>
        <taxon>Eukaryota</taxon>
        <taxon>Viridiplantae</taxon>
        <taxon>Streptophyta</taxon>
        <taxon>Embryophyta</taxon>
        <taxon>Tracheophyta</taxon>
        <taxon>Spermatophyta</taxon>
        <taxon>Magnoliopsida</taxon>
        <taxon>eudicotyledons</taxon>
        <taxon>Gunneridae</taxon>
        <taxon>Pentapetalae</taxon>
        <taxon>rosids</taxon>
        <taxon>fabids</taxon>
        <taxon>Fabales</taxon>
        <taxon>Fabaceae</taxon>
        <taxon>Papilionoideae</taxon>
        <taxon>50 kb inversion clade</taxon>
        <taxon>dalbergioids sensu lato</taxon>
        <taxon>Dalbergieae</taxon>
        <taxon>Pterocarpus clade</taxon>
        <taxon>Arachis</taxon>
    </lineage>
</organism>
<evidence type="ECO:0000256" key="4">
    <source>
        <dbReference type="SAM" id="MobiDB-lite"/>
    </source>
</evidence>
<comment type="subcellular location">
    <subcellularLocation>
        <location evidence="1">Nucleus</location>
    </subcellularLocation>
</comment>
<comment type="similarity">
    <text evidence="2">Belongs to the lin-54 family.</text>
</comment>
<dbReference type="GeneID" id="107463138"/>
<dbReference type="InterPro" id="IPR044522">
    <property type="entry name" value="TSO1-like"/>
</dbReference>
<dbReference type="PROSITE" id="PS51634">
    <property type="entry name" value="CRC"/>
    <property type="match status" value="2"/>
</dbReference>
<dbReference type="Proteomes" id="UP000515211">
    <property type="component" value="Chromosome 8"/>
</dbReference>
<feature type="compositionally biased region" description="Basic and acidic residues" evidence="4">
    <location>
        <begin position="1"/>
        <end position="17"/>
    </location>
</feature>
<name>A0A6P5MSS9_ARADU</name>
<feature type="compositionally biased region" description="Low complexity" evidence="4">
    <location>
        <begin position="22"/>
        <end position="39"/>
    </location>
</feature>
<dbReference type="GO" id="GO:0005634">
    <property type="term" value="C:nucleus"/>
    <property type="evidence" value="ECO:0007669"/>
    <property type="project" value="UniProtKB-SubCell"/>
</dbReference>
<evidence type="ECO:0000313" key="6">
    <source>
        <dbReference type="Proteomes" id="UP000515211"/>
    </source>
</evidence>
<sequence length="543" mass="60624">MDRPSDDLESSKNKNNEDTTTIPSSFSPFESSNPSISNEVENSSPSKHHHEYDHDLNDDDYFLGESYTPELVLSPETQSILLSGLRIGDDGDLLEDLCDNNFEFNVESSQEWIDSNLFADEILGIEPSLDHYYSPYPTGNEEDIDLMETVQCDDEVNNSDLVIIDAPIQEEEAPNFKLKPFGLHLNRLIKSTKRVHPETHENVVVGSSSSSNNKIKSILISQGSNGKSVVRAVVDETQSHQDTTSNDCVLISHDLNKTIIQENSESNNGCTCKKSACLLLYCECFAAKGYCAECCTCEGCLNRQEHEDKVNDARDKIKSRNPFAFSPEMVPSASNQEEEHEAAKDTSRELKPSKFFTYLPRVGLVESNTISTNSTKHDADDDNISKEKLNQTGGGYKKHASNTSDGKRGCTCKKNKCVNLYCECFRAEIYCSEACACEGCLNREEHLHKINEAKEYIKRRYPLAFAPRIVQTHLSSPNNTDNENVKTASSSSAAARHKRGCRCIKSNCMQKYCVCFEVEVGCSSLCECKECKNPYGKNKDSGH</sequence>
<evidence type="ECO:0000256" key="3">
    <source>
        <dbReference type="ARBA" id="ARBA00023242"/>
    </source>
</evidence>
<protein>
    <submittedName>
        <fullName evidence="7">Uncharacterized protein LOC107463138</fullName>
    </submittedName>
</protein>
<dbReference type="SMART" id="SM01114">
    <property type="entry name" value="CXC"/>
    <property type="match status" value="3"/>
</dbReference>
<evidence type="ECO:0000256" key="2">
    <source>
        <dbReference type="ARBA" id="ARBA00007267"/>
    </source>
</evidence>
<gene>
    <name evidence="7" type="primary">LOC107463138</name>
</gene>
<dbReference type="GO" id="GO:0003700">
    <property type="term" value="F:DNA-binding transcription factor activity"/>
    <property type="evidence" value="ECO:0007669"/>
    <property type="project" value="InterPro"/>
</dbReference>
<keyword evidence="6" id="KW-1185">Reference proteome</keyword>
<accession>A0A6P5MSS9</accession>
<feature type="region of interest" description="Disordered" evidence="4">
    <location>
        <begin position="373"/>
        <end position="408"/>
    </location>
</feature>
<dbReference type="InterPro" id="IPR005172">
    <property type="entry name" value="CRC"/>
</dbReference>
<evidence type="ECO:0000313" key="7">
    <source>
        <dbReference type="RefSeq" id="XP_020985888.1"/>
    </source>
</evidence>
<dbReference type="KEGG" id="adu:107463138"/>
<feature type="region of interest" description="Disordered" evidence="4">
    <location>
        <begin position="1"/>
        <end position="61"/>
    </location>
</feature>
<feature type="region of interest" description="Disordered" evidence="4">
    <location>
        <begin position="323"/>
        <end position="348"/>
    </location>
</feature>
<dbReference type="PANTHER" id="PTHR46159:SF6">
    <property type="entry name" value="OS12G0605300 PROTEIN"/>
    <property type="match status" value="1"/>
</dbReference>
<reference evidence="7" key="2">
    <citation type="submission" date="2025-08" db="UniProtKB">
        <authorList>
            <consortium name="RefSeq"/>
        </authorList>
    </citation>
    <scope>IDENTIFICATION</scope>
    <source>
        <tissue evidence="7">Whole plant</tissue>
    </source>
</reference>
<evidence type="ECO:0000256" key="1">
    <source>
        <dbReference type="ARBA" id="ARBA00004123"/>
    </source>
</evidence>
<keyword evidence="3" id="KW-0539">Nucleus</keyword>
<proteinExistence type="inferred from homology"/>
<dbReference type="InterPro" id="IPR033467">
    <property type="entry name" value="Tesmin/TSO1-like_CXC"/>
</dbReference>